<sequence length="126" mass="12770">MRRFVSVLGAVAAVTLASVACSDTTQQLGGSIVRTATSQAGAAAFKNAGYPIQGELSCKSTSQGDSAYEVNCTGVTTKNEPVTLNGSVDKNAQAEVGKNARITGVKFVGTAGSKIVFNTTCIGTDC</sequence>
<dbReference type="AlphaFoldDB" id="A0A918DVP6"/>
<evidence type="ECO:0000313" key="3">
    <source>
        <dbReference type="Proteomes" id="UP000641932"/>
    </source>
</evidence>
<dbReference type="PROSITE" id="PS51257">
    <property type="entry name" value="PROKAR_LIPOPROTEIN"/>
    <property type="match status" value="1"/>
</dbReference>
<evidence type="ECO:0000313" key="2">
    <source>
        <dbReference type="EMBL" id="GGO84645.1"/>
    </source>
</evidence>
<feature type="chain" id="PRO_5038690456" description="Lipoprotein" evidence="1">
    <location>
        <begin position="21"/>
        <end position="126"/>
    </location>
</feature>
<gene>
    <name evidence="2" type="ORF">GCM10012280_16590</name>
</gene>
<dbReference type="RefSeq" id="WP_189130901.1">
    <property type="nucleotide sequence ID" value="NZ_BMMS01000006.1"/>
</dbReference>
<comment type="caution">
    <text evidence="2">The sequence shown here is derived from an EMBL/GenBank/DDBJ whole genome shotgun (WGS) entry which is preliminary data.</text>
</comment>
<keyword evidence="1" id="KW-0732">Signal</keyword>
<evidence type="ECO:0008006" key="4">
    <source>
        <dbReference type="Google" id="ProtNLM"/>
    </source>
</evidence>
<protein>
    <recommendedName>
        <fullName evidence="4">Lipoprotein</fullName>
    </recommendedName>
</protein>
<dbReference type="Proteomes" id="UP000641932">
    <property type="component" value="Unassembled WGS sequence"/>
</dbReference>
<organism evidence="2 3">
    <name type="scientific">Wenjunlia tyrosinilytica</name>
    <dbReference type="NCBI Taxonomy" id="1544741"/>
    <lineage>
        <taxon>Bacteria</taxon>
        <taxon>Bacillati</taxon>
        <taxon>Actinomycetota</taxon>
        <taxon>Actinomycetes</taxon>
        <taxon>Kitasatosporales</taxon>
        <taxon>Streptomycetaceae</taxon>
        <taxon>Wenjunlia</taxon>
    </lineage>
</organism>
<feature type="signal peptide" evidence="1">
    <location>
        <begin position="1"/>
        <end position="20"/>
    </location>
</feature>
<reference evidence="2" key="1">
    <citation type="journal article" date="2014" name="Int. J. Syst. Evol. Microbiol.">
        <title>Complete genome sequence of Corynebacterium casei LMG S-19264T (=DSM 44701T), isolated from a smear-ripened cheese.</title>
        <authorList>
            <consortium name="US DOE Joint Genome Institute (JGI-PGF)"/>
            <person name="Walter F."/>
            <person name="Albersmeier A."/>
            <person name="Kalinowski J."/>
            <person name="Ruckert C."/>
        </authorList>
    </citation>
    <scope>NUCLEOTIDE SEQUENCE</scope>
    <source>
        <strain evidence="2">CGMCC 4.7201</strain>
    </source>
</reference>
<proteinExistence type="predicted"/>
<accession>A0A918DVP6</accession>
<keyword evidence="3" id="KW-1185">Reference proteome</keyword>
<reference evidence="2" key="2">
    <citation type="submission" date="2020-09" db="EMBL/GenBank/DDBJ databases">
        <authorList>
            <person name="Sun Q."/>
            <person name="Zhou Y."/>
        </authorList>
    </citation>
    <scope>NUCLEOTIDE SEQUENCE</scope>
    <source>
        <strain evidence="2">CGMCC 4.7201</strain>
    </source>
</reference>
<dbReference type="EMBL" id="BMMS01000006">
    <property type="protein sequence ID" value="GGO84645.1"/>
    <property type="molecule type" value="Genomic_DNA"/>
</dbReference>
<name>A0A918DVP6_9ACTN</name>
<evidence type="ECO:0000256" key="1">
    <source>
        <dbReference type="SAM" id="SignalP"/>
    </source>
</evidence>